<dbReference type="InterPro" id="IPR036394">
    <property type="entry name" value="Ribosomal_uL22_sf"/>
</dbReference>
<keyword evidence="2 4" id="KW-0689">Ribosomal protein</keyword>
<dbReference type="GO" id="GO:0006412">
    <property type="term" value="P:translation"/>
    <property type="evidence" value="ECO:0007669"/>
    <property type="project" value="InterPro"/>
</dbReference>
<evidence type="ECO:0000256" key="4">
    <source>
        <dbReference type="RuleBase" id="RU004005"/>
    </source>
</evidence>
<evidence type="ECO:0000313" key="5">
    <source>
        <dbReference type="EMBL" id="RUS33524.1"/>
    </source>
</evidence>
<evidence type="ECO:0000256" key="3">
    <source>
        <dbReference type="ARBA" id="ARBA00023274"/>
    </source>
</evidence>
<dbReference type="PANTHER" id="PTHR13501:SF8">
    <property type="entry name" value="LARGE RIBOSOMAL SUBUNIT PROTEIN UL22M"/>
    <property type="match status" value="1"/>
</dbReference>
<dbReference type="EMBL" id="RBNJ01001123">
    <property type="protein sequence ID" value="RUS33524.1"/>
    <property type="molecule type" value="Genomic_DNA"/>
</dbReference>
<evidence type="ECO:0000313" key="6">
    <source>
        <dbReference type="Proteomes" id="UP000274822"/>
    </source>
</evidence>
<reference evidence="5 6" key="1">
    <citation type="journal article" date="2018" name="New Phytol.">
        <title>Phylogenomics of Endogonaceae and evolution of mycorrhizas within Mucoromycota.</title>
        <authorList>
            <person name="Chang Y."/>
            <person name="Desiro A."/>
            <person name="Na H."/>
            <person name="Sandor L."/>
            <person name="Lipzen A."/>
            <person name="Clum A."/>
            <person name="Barry K."/>
            <person name="Grigoriev I.V."/>
            <person name="Martin F.M."/>
            <person name="Stajich J.E."/>
            <person name="Smith M.E."/>
            <person name="Bonito G."/>
            <person name="Spatafora J.W."/>
        </authorList>
    </citation>
    <scope>NUCLEOTIDE SEQUENCE [LARGE SCALE GENOMIC DNA]</scope>
    <source>
        <strain evidence="5 6">AD002</strain>
    </source>
</reference>
<comment type="similarity">
    <text evidence="1 4">Belongs to the universal ribosomal protein uL22 family.</text>
</comment>
<dbReference type="GO" id="GO:0003735">
    <property type="term" value="F:structural constituent of ribosome"/>
    <property type="evidence" value="ECO:0007669"/>
    <property type="project" value="InterPro"/>
</dbReference>
<dbReference type="Gene3D" id="3.90.470.10">
    <property type="entry name" value="Ribosomal protein L22/L17"/>
    <property type="match status" value="1"/>
</dbReference>
<organism evidence="5 6">
    <name type="scientific">Jimgerdemannia flammicorona</name>
    <dbReference type="NCBI Taxonomy" id="994334"/>
    <lineage>
        <taxon>Eukaryota</taxon>
        <taxon>Fungi</taxon>
        <taxon>Fungi incertae sedis</taxon>
        <taxon>Mucoromycota</taxon>
        <taxon>Mucoromycotina</taxon>
        <taxon>Endogonomycetes</taxon>
        <taxon>Endogonales</taxon>
        <taxon>Endogonaceae</taxon>
        <taxon>Jimgerdemannia</taxon>
    </lineage>
</organism>
<dbReference type="SUPFAM" id="SSF54843">
    <property type="entry name" value="Ribosomal protein L22"/>
    <property type="match status" value="1"/>
</dbReference>
<evidence type="ECO:0000256" key="1">
    <source>
        <dbReference type="ARBA" id="ARBA00009451"/>
    </source>
</evidence>
<comment type="caution">
    <text evidence="5">The sequence shown here is derived from an EMBL/GenBank/DDBJ whole genome shotgun (WGS) entry which is preliminary data.</text>
</comment>
<accession>A0A433QUR1</accession>
<dbReference type="Pfam" id="PF00237">
    <property type="entry name" value="Ribosomal_L22"/>
    <property type="match status" value="1"/>
</dbReference>
<gene>
    <name evidence="5" type="ORF">BC938DRAFT_471223</name>
</gene>
<dbReference type="PANTHER" id="PTHR13501">
    <property type="entry name" value="CHLOROPLAST 50S RIBOSOMAL PROTEIN L22-RELATED"/>
    <property type="match status" value="1"/>
</dbReference>
<dbReference type="CDD" id="cd00336">
    <property type="entry name" value="Ribosomal_L22"/>
    <property type="match status" value="1"/>
</dbReference>
<dbReference type="AlphaFoldDB" id="A0A433QUR1"/>
<keyword evidence="6" id="KW-1185">Reference proteome</keyword>
<dbReference type="Proteomes" id="UP000274822">
    <property type="component" value="Unassembled WGS sequence"/>
</dbReference>
<name>A0A433QUR1_9FUNG</name>
<keyword evidence="3 4" id="KW-0687">Ribonucleoprotein</keyword>
<evidence type="ECO:0000256" key="2">
    <source>
        <dbReference type="ARBA" id="ARBA00022980"/>
    </source>
</evidence>
<protein>
    <submittedName>
        <fullName evidence="5">Ribosomal protein L22/L17</fullName>
    </submittedName>
</protein>
<dbReference type="GO" id="GO:0005762">
    <property type="term" value="C:mitochondrial large ribosomal subunit"/>
    <property type="evidence" value="ECO:0007669"/>
    <property type="project" value="TreeGrafter"/>
</dbReference>
<sequence>MGHEIADLATRRLGIRKLHKPQDQGYFPWRVVQHILFPLTMFPLGMPYVLNKALGAPLSEKPLQLSISYLLCASYVAAAFRNLSVRNQGLAAVFSLKSNCSVMFILVGFRSLHASALYLKDDPAIKKPQISASSIFDDILEDRAEIDDSTGERQGAKEVCSNNLKKYFHWSSANFKASPQKLNMLARQIRGLPVQEAINQMQFSNKRVSTKILHNLAFARTNAEKQKGMVPKNTVVECILTLPYLISAQAWVGKGKYIRRIKIHGRGRFGMVHHPTAHIKFILKEQPDSVPKGMDRNRKTKKVWTPLIESKPIYNPKPYYNW</sequence>
<dbReference type="InterPro" id="IPR001063">
    <property type="entry name" value="Ribosomal_uL22"/>
</dbReference>
<proteinExistence type="inferred from homology"/>
<dbReference type="InterPro" id="IPR047867">
    <property type="entry name" value="Ribosomal_uL22_bac/org-type"/>
</dbReference>